<dbReference type="GO" id="GO:0004601">
    <property type="term" value="F:peroxidase activity"/>
    <property type="evidence" value="ECO:0007669"/>
    <property type="project" value="UniProtKB-KW"/>
</dbReference>
<reference evidence="10 11" key="1">
    <citation type="submission" date="2024-09" db="EMBL/GenBank/DDBJ databases">
        <title>Novel species of the genus Pelomonas and Roseateles isolated from streams.</title>
        <authorList>
            <person name="Lu H."/>
        </authorList>
    </citation>
    <scope>NUCLEOTIDE SEQUENCE [LARGE SCALE GENOMIC DNA]</scope>
    <source>
        <strain evidence="10 11">BYS96W</strain>
    </source>
</reference>
<dbReference type="PROSITE" id="PS51404">
    <property type="entry name" value="DYP_PEROXIDASE"/>
    <property type="match status" value="1"/>
</dbReference>
<evidence type="ECO:0000313" key="11">
    <source>
        <dbReference type="Proteomes" id="UP001606305"/>
    </source>
</evidence>
<evidence type="ECO:0000256" key="7">
    <source>
        <dbReference type="ARBA" id="ARBA00023004"/>
    </source>
</evidence>
<dbReference type="InterPro" id="IPR006314">
    <property type="entry name" value="Dyp_peroxidase"/>
</dbReference>
<dbReference type="Proteomes" id="UP001606305">
    <property type="component" value="Unassembled WGS sequence"/>
</dbReference>
<gene>
    <name evidence="10" type="ORF">ACG00X_20790</name>
</gene>
<keyword evidence="11" id="KW-1185">Reference proteome</keyword>
<keyword evidence="2 10" id="KW-0575">Peroxidase</keyword>
<dbReference type="SUPFAM" id="SSF54909">
    <property type="entry name" value="Dimeric alpha+beta barrel"/>
    <property type="match status" value="1"/>
</dbReference>
<evidence type="ECO:0000313" key="10">
    <source>
        <dbReference type="EMBL" id="MFG6459279.1"/>
    </source>
</evidence>
<keyword evidence="3" id="KW-0349">Heme</keyword>
<dbReference type="PANTHER" id="PTHR30521">
    <property type="entry name" value="DEFERROCHELATASE/PEROXIDASE"/>
    <property type="match status" value="1"/>
</dbReference>
<comment type="caution">
    <text evidence="10">The sequence shown here is derived from an EMBL/GenBank/DDBJ whole genome shotgun (WGS) entry which is preliminary data.</text>
</comment>
<dbReference type="Pfam" id="PF20628">
    <property type="entry name" value="Dyp_perox_C"/>
    <property type="match status" value="1"/>
</dbReference>
<evidence type="ECO:0000256" key="5">
    <source>
        <dbReference type="ARBA" id="ARBA00022729"/>
    </source>
</evidence>
<dbReference type="InterPro" id="IPR048328">
    <property type="entry name" value="Dyp_perox_C"/>
</dbReference>
<evidence type="ECO:0000256" key="3">
    <source>
        <dbReference type="ARBA" id="ARBA00022617"/>
    </source>
</evidence>
<evidence type="ECO:0000256" key="8">
    <source>
        <dbReference type="SAM" id="MobiDB-lite"/>
    </source>
</evidence>
<keyword evidence="5" id="KW-0732">Signal</keyword>
<evidence type="ECO:0000256" key="6">
    <source>
        <dbReference type="ARBA" id="ARBA00023002"/>
    </source>
</evidence>
<proteinExistence type="predicted"/>
<evidence type="ECO:0000259" key="9">
    <source>
        <dbReference type="Pfam" id="PF20628"/>
    </source>
</evidence>
<comment type="cofactor">
    <cofactor evidence="1">
        <name>heme b</name>
        <dbReference type="ChEBI" id="CHEBI:60344"/>
    </cofactor>
</comment>
<keyword evidence="6" id="KW-0560">Oxidoreductase</keyword>
<keyword evidence="4" id="KW-0479">Metal-binding</keyword>
<dbReference type="EMBL" id="JBIGIA010000020">
    <property type="protein sequence ID" value="MFG6459279.1"/>
    <property type="molecule type" value="Genomic_DNA"/>
</dbReference>
<evidence type="ECO:0000256" key="4">
    <source>
        <dbReference type="ARBA" id="ARBA00022723"/>
    </source>
</evidence>
<dbReference type="InterPro" id="IPR011008">
    <property type="entry name" value="Dimeric_a/b-barrel"/>
</dbReference>
<sequence>MARGNDVQLGGITDLNLLADIKRGFVDALEVVTYVDRLRKVLRTLNSLRLGSRESSAPASPYTDIVARWRIVHSFRWSIVDGRDGAPDRLLLSVNFDGGWEPYMRVIWDQLGSTLDLMLCHTEGYTLSRECSFETYARWVREHEVSADFLFIESGRTVGDAEYLARLEAAQRGRANELAFNRLRAPASGETATLPTGDKDRFAMAARGLVPLAGLFTLQRFFGASAPDRACVLRATHDILFELRELGTAQQFPNDGGKTPGGQLRLRHHEMLAWFEQPLPEPLGQARELTLKPGDLQACILTKPPGNRGGLVLLRVAQPSQAVAWLSTAPVQRDNDDTAHVTVWRQVALTLAGLKALGLPAARLDRFPQAFKEGMAARAGLLGDVRHNHPSHWALARHVNGVDRIAPADAHVLVQLRFPAAEPGEAFSAADGKRLRELADALTVNTGLALMAIEPMRSNAADKEHFGFKDGISQPQLAAPHAGQPQLAGTAAPGQAWDDTVKTGELLQGFPTERDKGYAVPEQPDPLLDRGSFLVVRKLRQYTGRFSRRIYQEARKINLEHELVLAKLMGRWQDGRPLAAPEAGTNGNDFNYAKDPQGAACPFHAHIRRTNPRDLGGTAFSKNRMPRILRRGMSYGAPVHADAPDDEDRGLVFMAYNAHLAEQFEVVQRWVAGGNASGGYSAQSDPLLGVVDGSGGPRLFPFEHGGKAYEIDLGPEPFVTLQWGAYFFVPSIAALKALPGLVELPLPLPAATPVPERVPDLRDHAAMQLWLEDTTTRDQAWAWVRAQPGGVVDTAYGVLVGAAERVCDVLRNVPDRYSVSGYGERMHDSIGVGYLGLDDDTGHREQAPAINAAIEAYSEAQCYATAYQVAKAGLAQLKAEAQALLAAFPDSQKPKDLPTDTPLDFERLSEGVLAKLCQLWFGQPDGRHIWGTEFHADAQAGGSVAPRCPRDLFKVSRHVFGPYPTDAVKAEGRAAGQRFTAAVQAWLDEPGTQLPPLGAKIVAAAKAVPGATPDLPARTLAGIMLGFPPTTHANLLTVLAGWVQTRKLWDLQPLWSEVSPDAQTGLRPYAEAVARLRPTMVATLNVRPTPFQIWRKARVAHKLGQVDVEPGRVLVVGLGSATQQDPLRHHVAFGGDRADPAGPPPHACSGYGMGMGVMLGVVAAVLDAGVLRSTGSPTVVAMGV</sequence>
<evidence type="ECO:0000256" key="2">
    <source>
        <dbReference type="ARBA" id="ARBA00022559"/>
    </source>
</evidence>
<dbReference type="PANTHER" id="PTHR30521:SF4">
    <property type="entry name" value="DEFERROCHELATASE"/>
    <property type="match status" value="1"/>
</dbReference>
<organism evidence="10 11">
    <name type="scientific">Pelomonas nitida</name>
    <dbReference type="NCBI Taxonomy" id="3299027"/>
    <lineage>
        <taxon>Bacteria</taxon>
        <taxon>Pseudomonadati</taxon>
        <taxon>Pseudomonadota</taxon>
        <taxon>Betaproteobacteria</taxon>
        <taxon>Burkholderiales</taxon>
        <taxon>Sphaerotilaceae</taxon>
        <taxon>Roseateles</taxon>
    </lineage>
</organism>
<protein>
    <submittedName>
        <fullName evidence="10">Dyp-type peroxidase</fullName>
    </submittedName>
</protein>
<name>A0ABW7GBP9_9BURK</name>
<feature type="region of interest" description="Disordered" evidence="8">
    <location>
        <begin position="473"/>
        <end position="495"/>
    </location>
</feature>
<dbReference type="RefSeq" id="WP_394491108.1">
    <property type="nucleotide sequence ID" value="NZ_JBIGIA010000020.1"/>
</dbReference>
<evidence type="ECO:0000256" key="1">
    <source>
        <dbReference type="ARBA" id="ARBA00001970"/>
    </source>
</evidence>
<dbReference type="NCBIfam" id="TIGR01413">
    <property type="entry name" value="Dyp_perox_fam"/>
    <property type="match status" value="1"/>
</dbReference>
<keyword evidence="7" id="KW-0408">Iron</keyword>
<feature type="domain" description="Dyp-type peroxidase C-terminal" evidence="9">
    <location>
        <begin position="591"/>
        <end position="672"/>
    </location>
</feature>
<accession>A0ABW7GBP9</accession>